<dbReference type="EMBL" id="JABXBU010000015">
    <property type="protein sequence ID" value="KAF8788294.1"/>
    <property type="molecule type" value="Genomic_DNA"/>
</dbReference>
<dbReference type="PROSITE" id="PS00072">
    <property type="entry name" value="ACYL_COA_DH_1"/>
    <property type="match status" value="1"/>
</dbReference>
<dbReference type="InterPro" id="IPR006091">
    <property type="entry name" value="Acyl-CoA_Oxase/DH_mid-dom"/>
</dbReference>
<dbReference type="CDD" id="cd00567">
    <property type="entry name" value="ACAD"/>
    <property type="match status" value="1"/>
</dbReference>
<evidence type="ECO:0000256" key="2">
    <source>
        <dbReference type="ARBA" id="ARBA00019125"/>
    </source>
</evidence>
<dbReference type="GO" id="GO:0005739">
    <property type="term" value="C:mitochondrion"/>
    <property type="evidence" value="ECO:0007669"/>
    <property type="project" value="TreeGrafter"/>
</dbReference>
<evidence type="ECO:0000259" key="7">
    <source>
        <dbReference type="PROSITE" id="PS50940"/>
    </source>
</evidence>
<dbReference type="Pfam" id="PF01607">
    <property type="entry name" value="CBM_14"/>
    <property type="match status" value="4"/>
</dbReference>
<dbReference type="SUPFAM" id="SSF47203">
    <property type="entry name" value="Acyl-CoA dehydrogenase C-terminal domain-like"/>
    <property type="match status" value="1"/>
</dbReference>
<keyword evidence="4" id="KW-0274">FAD</keyword>
<dbReference type="SUPFAM" id="SSF56645">
    <property type="entry name" value="Acyl-CoA dehydrogenase NM domain-like"/>
    <property type="match status" value="2"/>
</dbReference>
<evidence type="ECO:0000313" key="8">
    <source>
        <dbReference type="EMBL" id="KAF8788294.1"/>
    </source>
</evidence>
<evidence type="ECO:0000256" key="3">
    <source>
        <dbReference type="ARBA" id="ARBA00022630"/>
    </source>
</evidence>
<dbReference type="GO" id="GO:0070991">
    <property type="term" value="F:medium-chain fatty acyl-CoA dehydrogenase activity"/>
    <property type="evidence" value="ECO:0007669"/>
    <property type="project" value="TreeGrafter"/>
</dbReference>
<evidence type="ECO:0000256" key="5">
    <source>
        <dbReference type="ARBA" id="ARBA00023002"/>
    </source>
</evidence>
<proteinExistence type="predicted"/>
<organism evidence="8 9">
    <name type="scientific">Argiope bruennichi</name>
    <name type="common">Wasp spider</name>
    <name type="synonym">Aranea bruennichi</name>
    <dbReference type="NCBI Taxonomy" id="94029"/>
    <lineage>
        <taxon>Eukaryota</taxon>
        <taxon>Metazoa</taxon>
        <taxon>Ecdysozoa</taxon>
        <taxon>Arthropoda</taxon>
        <taxon>Chelicerata</taxon>
        <taxon>Arachnida</taxon>
        <taxon>Araneae</taxon>
        <taxon>Araneomorphae</taxon>
        <taxon>Entelegynae</taxon>
        <taxon>Araneoidea</taxon>
        <taxon>Araneidae</taxon>
        <taxon>Argiope</taxon>
    </lineage>
</organism>
<dbReference type="InterPro" id="IPR002557">
    <property type="entry name" value="Chitin-bd_dom"/>
</dbReference>
<dbReference type="GO" id="GO:0051793">
    <property type="term" value="P:medium-chain fatty acid catabolic process"/>
    <property type="evidence" value="ECO:0007669"/>
    <property type="project" value="TreeGrafter"/>
</dbReference>
<dbReference type="GO" id="GO:0008061">
    <property type="term" value="F:chitin binding"/>
    <property type="evidence" value="ECO:0007669"/>
    <property type="project" value="InterPro"/>
</dbReference>
<keyword evidence="5" id="KW-0560">Oxidoreductase</keyword>
<comment type="cofactor">
    <cofactor evidence="1">
        <name>FAD</name>
        <dbReference type="ChEBI" id="CHEBI:57692"/>
    </cofactor>
</comment>
<evidence type="ECO:0000256" key="4">
    <source>
        <dbReference type="ARBA" id="ARBA00022827"/>
    </source>
</evidence>
<dbReference type="PROSITE" id="PS50940">
    <property type="entry name" value="CHIT_BIND_II"/>
    <property type="match status" value="3"/>
</dbReference>
<dbReference type="GO" id="GO:0005576">
    <property type="term" value="C:extracellular region"/>
    <property type="evidence" value="ECO:0007669"/>
    <property type="project" value="InterPro"/>
</dbReference>
<feature type="domain" description="Chitin-binding type-2" evidence="7">
    <location>
        <begin position="506"/>
        <end position="565"/>
    </location>
</feature>
<dbReference type="Gene3D" id="2.170.140.10">
    <property type="entry name" value="Chitin binding domain"/>
    <property type="match status" value="4"/>
</dbReference>
<feature type="region of interest" description="Disordered" evidence="6">
    <location>
        <begin position="693"/>
        <end position="725"/>
    </location>
</feature>
<dbReference type="InterPro" id="IPR009100">
    <property type="entry name" value="AcylCoA_DH/oxidase_NM_dom_sf"/>
</dbReference>
<reference evidence="8" key="2">
    <citation type="submission" date="2020-06" db="EMBL/GenBank/DDBJ databases">
        <authorList>
            <person name="Sheffer M."/>
        </authorList>
    </citation>
    <scope>NUCLEOTIDE SEQUENCE</scope>
</reference>
<dbReference type="AlphaFoldDB" id="A0A8T0FAL1"/>
<dbReference type="SMART" id="SM00494">
    <property type="entry name" value="ChtBD2"/>
    <property type="match status" value="4"/>
</dbReference>
<evidence type="ECO:0000256" key="6">
    <source>
        <dbReference type="SAM" id="MobiDB-lite"/>
    </source>
</evidence>
<feature type="domain" description="Chitin-binding type-2" evidence="7">
    <location>
        <begin position="579"/>
        <end position="635"/>
    </location>
</feature>
<dbReference type="Gene3D" id="2.40.110.10">
    <property type="entry name" value="Butyryl-CoA Dehydrogenase, subunit A, domain 2"/>
    <property type="match status" value="2"/>
</dbReference>
<evidence type="ECO:0000313" key="9">
    <source>
        <dbReference type="Proteomes" id="UP000807504"/>
    </source>
</evidence>
<dbReference type="InterPro" id="IPR046373">
    <property type="entry name" value="Acyl-CoA_Oxase/DH_mid-dom_sf"/>
</dbReference>
<feature type="domain" description="Chitin-binding type-2" evidence="7">
    <location>
        <begin position="636"/>
        <end position="693"/>
    </location>
</feature>
<comment type="caution">
    <text evidence="8">The sequence shown here is derived from an EMBL/GenBank/DDBJ whole genome shotgun (WGS) entry which is preliminary data.</text>
</comment>
<evidence type="ECO:0000256" key="1">
    <source>
        <dbReference type="ARBA" id="ARBA00001974"/>
    </source>
</evidence>
<keyword evidence="9" id="KW-1185">Reference proteome</keyword>
<keyword evidence="3" id="KW-0285">Flavoprotein</keyword>
<dbReference type="Proteomes" id="UP000807504">
    <property type="component" value="Unassembled WGS sequence"/>
</dbReference>
<dbReference type="InterPro" id="IPR006089">
    <property type="entry name" value="Acyl-CoA_DH_CS"/>
</dbReference>
<reference evidence="8" key="1">
    <citation type="journal article" date="2020" name="bioRxiv">
        <title>Chromosome-level reference genome of the European wasp spider Argiope bruennichi: a resource for studies on range expansion and evolutionary adaptation.</title>
        <authorList>
            <person name="Sheffer M.M."/>
            <person name="Hoppe A."/>
            <person name="Krehenwinkel H."/>
            <person name="Uhl G."/>
            <person name="Kuss A.W."/>
            <person name="Jensen L."/>
            <person name="Jensen C."/>
            <person name="Gillespie R.G."/>
            <person name="Hoff K.J."/>
            <person name="Prost S."/>
        </authorList>
    </citation>
    <scope>NUCLEOTIDE SEQUENCE</scope>
</reference>
<gene>
    <name evidence="8" type="ORF">HNY73_009816</name>
</gene>
<name>A0A8T0FAL1_ARGBR</name>
<dbReference type="InterPro" id="IPR036250">
    <property type="entry name" value="AcylCo_DH-like_C"/>
</dbReference>
<dbReference type="PANTHER" id="PTHR48083">
    <property type="entry name" value="MEDIUM-CHAIN SPECIFIC ACYL-COA DEHYDROGENASE, MITOCHONDRIAL-RELATED"/>
    <property type="match status" value="1"/>
</dbReference>
<dbReference type="PANTHER" id="PTHR48083:SF2">
    <property type="entry name" value="MEDIUM-CHAIN SPECIFIC ACYL-COA DEHYDROGENASE, MITOCHONDRIAL"/>
    <property type="match status" value="1"/>
</dbReference>
<dbReference type="InterPro" id="IPR036508">
    <property type="entry name" value="Chitin-bd_dom_sf"/>
</dbReference>
<dbReference type="SUPFAM" id="SSF57625">
    <property type="entry name" value="Invertebrate chitin-binding proteins"/>
    <property type="match status" value="4"/>
</dbReference>
<dbReference type="InterPro" id="IPR050741">
    <property type="entry name" value="Acyl-CoA_dehydrogenase"/>
</dbReference>
<sequence>MNIKKRHYHRNGDRYFVLARTNPDPKVSAGKAFTGFVVDADTKGITKGRKEWNMGQRASNTCGVTFEDVEVPAKNVLGAEGVGFKIAMGAFDKTRPPAYCVTEPGAGSDVAGIKTRAEKKGDKYIINGQKMWITNGGVATGYFVWRALTRHKVSAGKAFTGFVVDAGTPKVFYKGDARKEQGPKVIQHFGAASAVGLAQRAFDEATKYSLERKTFGIKIADRSDSSKIFVKVPPAGEAERQGEEGGCAPNEILEKAVPQETSPQNNLSLGIMESILKIVCIISALCISAAFAQQGKNKESAVGKWLLPPRGLLDYYYECVDGVPYMQECPNGLAFSGSGRGLVDKCDYPHKWDAPAQKTKDHGAYHLALKKHLNKNLLFSFFSFAEPPKGSSPVTICSVSFLMRRAAPVYWVCGTALAVSRCAPSPSSTTSKARLRLAREGARLPTTSTLQGRTQRLEGHPGIVRAILAMRRRLSQAAEVPGRSGIRPETVRCDWNAAFAQQGKNKDICRTENGFFPHEDYCDYYYECVDGVPYMQECPNGLAFSGSGRGLVDKCDYPHKVGCPGPENKRIMGQPAKGSTPCNYLFGIFPHEKSCTRYWVCWNGTGSVQMCPFSLLYNEQEHACDWPEKVPGCQQHPLCKDAPNGLKAIQGSCVRYWQCEGGYPRLQRCPAGLAFDQETVRCDWNGNVPGCEVKPEPEEVEDEVPPPRRPGANRRVTAEDETINN</sequence>
<protein>
    <recommendedName>
        <fullName evidence="2">Medium-chain specific acyl-CoA dehydrogenase, mitochondrial</fullName>
    </recommendedName>
</protein>
<dbReference type="Pfam" id="PF02770">
    <property type="entry name" value="Acyl-CoA_dh_M"/>
    <property type="match status" value="1"/>
</dbReference>
<accession>A0A8T0FAL1</accession>